<dbReference type="Proteomes" id="UP000054324">
    <property type="component" value="Unassembled WGS sequence"/>
</dbReference>
<keyword evidence="3" id="KW-1185">Reference proteome</keyword>
<evidence type="ECO:0000256" key="1">
    <source>
        <dbReference type="SAM" id="Phobius"/>
    </source>
</evidence>
<accession>A0A074ZHA7</accession>
<organism evidence="2 3">
    <name type="scientific">Opisthorchis viverrini</name>
    <name type="common">Southeast Asian liver fluke</name>
    <dbReference type="NCBI Taxonomy" id="6198"/>
    <lineage>
        <taxon>Eukaryota</taxon>
        <taxon>Metazoa</taxon>
        <taxon>Spiralia</taxon>
        <taxon>Lophotrochozoa</taxon>
        <taxon>Platyhelminthes</taxon>
        <taxon>Trematoda</taxon>
        <taxon>Digenea</taxon>
        <taxon>Opisthorchiida</taxon>
        <taxon>Opisthorchiata</taxon>
        <taxon>Opisthorchiidae</taxon>
        <taxon>Opisthorchis</taxon>
    </lineage>
</organism>
<keyword evidence="1" id="KW-0812">Transmembrane</keyword>
<name>A0A074ZHA7_OPIVI</name>
<feature type="transmembrane region" description="Helical" evidence="1">
    <location>
        <begin position="114"/>
        <end position="134"/>
    </location>
</feature>
<keyword evidence="1" id="KW-1133">Transmembrane helix</keyword>
<evidence type="ECO:0000313" key="3">
    <source>
        <dbReference type="Proteomes" id="UP000054324"/>
    </source>
</evidence>
<sequence length="142" mass="16360">MRVQRYLLRGWIVNFIQLLVLGALLFQQISVWAIPVLRSSPRTGPVQTERLGLCVEKTVPEELVQNVRAFHTCSEDDYMLSGGRRYYFENSFQTQATTMYYAQLPIHFMQYKLILVYPPLFYASTLLSISLLSASTLSPSEK</sequence>
<dbReference type="OrthoDB" id="10406928at2759"/>
<dbReference type="CTD" id="20328985"/>
<reference evidence="2 3" key="1">
    <citation type="submission" date="2013-11" db="EMBL/GenBank/DDBJ databases">
        <title>Opisthorchis viverrini - life in the bile duct.</title>
        <authorList>
            <person name="Young N.D."/>
            <person name="Nagarajan N."/>
            <person name="Lin S.J."/>
            <person name="Korhonen P.K."/>
            <person name="Jex A.R."/>
            <person name="Hall R.S."/>
            <person name="Safavi-Hemami H."/>
            <person name="Kaewkong W."/>
            <person name="Bertrand D."/>
            <person name="Gao S."/>
            <person name="Seet Q."/>
            <person name="Wongkham S."/>
            <person name="Teh B.T."/>
            <person name="Wongkham C."/>
            <person name="Intapan P.M."/>
            <person name="Maleewong W."/>
            <person name="Yang X."/>
            <person name="Hu M."/>
            <person name="Wang Z."/>
            <person name="Hofmann A."/>
            <person name="Sternberg P.W."/>
            <person name="Tan P."/>
            <person name="Wang J."/>
            <person name="Gasser R.B."/>
        </authorList>
    </citation>
    <scope>NUCLEOTIDE SEQUENCE [LARGE SCALE GENOMIC DNA]</scope>
</reference>
<dbReference type="KEGG" id="ovi:T265_14819"/>
<feature type="non-terminal residue" evidence="2">
    <location>
        <position position="142"/>
    </location>
</feature>
<evidence type="ECO:0000313" key="2">
    <source>
        <dbReference type="EMBL" id="KER22600.1"/>
    </source>
</evidence>
<proteinExistence type="predicted"/>
<dbReference type="EMBL" id="KL596890">
    <property type="protein sequence ID" value="KER22600.1"/>
    <property type="molecule type" value="Genomic_DNA"/>
</dbReference>
<dbReference type="AlphaFoldDB" id="A0A074ZHA7"/>
<protein>
    <submittedName>
        <fullName evidence="2">Uncharacterized protein</fullName>
    </submittedName>
</protein>
<dbReference type="RefSeq" id="XP_009173671.1">
    <property type="nucleotide sequence ID" value="XM_009175407.1"/>
</dbReference>
<dbReference type="GeneID" id="20328985"/>
<gene>
    <name evidence="2" type="ORF">T265_14819</name>
</gene>
<feature type="transmembrane region" description="Helical" evidence="1">
    <location>
        <begin position="12"/>
        <end position="34"/>
    </location>
</feature>
<keyword evidence="1" id="KW-0472">Membrane</keyword>